<feature type="compositionally biased region" description="Polar residues" evidence="1">
    <location>
        <begin position="167"/>
        <end position="176"/>
    </location>
</feature>
<evidence type="ECO:0000313" key="3">
    <source>
        <dbReference type="Proteomes" id="UP001054945"/>
    </source>
</evidence>
<evidence type="ECO:0000313" key="2">
    <source>
        <dbReference type="EMBL" id="GIX79610.1"/>
    </source>
</evidence>
<dbReference type="AlphaFoldDB" id="A0AAV4N737"/>
<sequence length="192" mass="22128">MYPDGLQIFQNVLDAAVMRLLTLQKKNMMLLLNLMKSNLIVPDDDDTRKFAMVETGLSSVQETECCCNELIASKKAADLLLYRFTSLFMWPYMLMSVGLLKEQDKLCFKTMPNLRPNIPKYQPSKNTKGCSPQKRKRCQTNTDAANKRIAAEMNKSPVRNPSIRRPSLNSPTSQLLRRSRRQCVLKRQQFAY</sequence>
<proteinExistence type="predicted"/>
<dbReference type="EMBL" id="BPLR01002954">
    <property type="protein sequence ID" value="GIX79610.1"/>
    <property type="molecule type" value="Genomic_DNA"/>
</dbReference>
<organism evidence="2 3">
    <name type="scientific">Caerostris extrusa</name>
    <name type="common">Bark spider</name>
    <name type="synonym">Caerostris bankana</name>
    <dbReference type="NCBI Taxonomy" id="172846"/>
    <lineage>
        <taxon>Eukaryota</taxon>
        <taxon>Metazoa</taxon>
        <taxon>Ecdysozoa</taxon>
        <taxon>Arthropoda</taxon>
        <taxon>Chelicerata</taxon>
        <taxon>Arachnida</taxon>
        <taxon>Araneae</taxon>
        <taxon>Araneomorphae</taxon>
        <taxon>Entelegynae</taxon>
        <taxon>Araneoidea</taxon>
        <taxon>Araneidae</taxon>
        <taxon>Caerostris</taxon>
    </lineage>
</organism>
<name>A0AAV4N737_CAEEX</name>
<evidence type="ECO:0000256" key="1">
    <source>
        <dbReference type="SAM" id="MobiDB-lite"/>
    </source>
</evidence>
<comment type="caution">
    <text evidence="2">The sequence shown here is derived from an EMBL/GenBank/DDBJ whole genome shotgun (WGS) entry which is preliminary data.</text>
</comment>
<keyword evidence="3" id="KW-1185">Reference proteome</keyword>
<feature type="region of interest" description="Disordered" evidence="1">
    <location>
        <begin position="155"/>
        <end position="177"/>
    </location>
</feature>
<reference evidence="2 3" key="1">
    <citation type="submission" date="2021-06" db="EMBL/GenBank/DDBJ databases">
        <title>Caerostris extrusa draft genome.</title>
        <authorList>
            <person name="Kono N."/>
            <person name="Arakawa K."/>
        </authorList>
    </citation>
    <scope>NUCLEOTIDE SEQUENCE [LARGE SCALE GENOMIC DNA]</scope>
</reference>
<accession>A0AAV4N737</accession>
<gene>
    <name evidence="2" type="ORF">CEXT_108001</name>
</gene>
<protein>
    <submittedName>
        <fullName evidence="2">Uncharacterized protein</fullName>
    </submittedName>
</protein>
<dbReference type="Proteomes" id="UP001054945">
    <property type="component" value="Unassembled WGS sequence"/>
</dbReference>